<sequence length="121" mass="13294">MKLIWSPETASKAYIDTVKSVKVISSVHQCEKLGTPGAAELVAAMAAGWNATLIVETWSEGAEAVTGEARGLEIAHVAAARISGKSDNNNKRKWIKHIDQRSGEEHVIRNRLYEARGRQRD</sequence>
<comment type="caution">
    <text evidence="1">The sequence shown here is derived from an EMBL/GenBank/DDBJ whole genome shotgun (WGS) entry which is preliminary data.</text>
</comment>
<accession>A0A8S9QJA7</accession>
<organism evidence="1 2">
    <name type="scientific">Brassica cretica</name>
    <name type="common">Mustard</name>
    <dbReference type="NCBI Taxonomy" id="69181"/>
    <lineage>
        <taxon>Eukaryota</taxon>
        <taxon>Viridiplantae</taxon>
        <taxon>Streptophyta</taxon>
        <taxon>Embryophyta</taxon>
        <taxon>Tracheophyta</taxon>
        <taxon>Spermatophyta</taxon>
        <taxon>Magnoliopsida</taxon>
        <taxon>eudicotyledons</taxon>
        <taxon>Gunneridae</taxon>
        <taxon>Pentapetalae</taxon>
        <taxon>rosids</taxon>
        <taxon>malvids</taxon>
        <taxon>Brassicales</taxon>
        <taxon>Brassicaceae</taxon>
        <taxon>Brassiceae</taxon>
        <taxon>Brassica</taxon>
    </lineage>
</organism>
<dbReference type="InterPro" id="IPR009902">
    <property type="entry name" value="DUF1442"/>
</dbReference>
<evidence type="ECO:0000313" key="2">
    <source>
        <dbReference type="Proteomes" id="UP000712600"/>
    </source>
</evidence>
<protein>
    <submittedName>
        <fullName evidence="1">Uncharacterized protein</fullName>
    </submittedName>
</protein>
<dbReference type="EMBL" id="QGKX02000996">
    <property type="protein sequence ID" value="KAF3552894.1"/>
    <property type="molecule type" value="Genomic_DNA"/>
</dbReference>
<dbReference type="PANTHER" id="PTHR33593">
    <property type="entry name" value="DUF1442 FAMILY PROTEIN"/>
    <property type="match status" value="1"/>
</dbReference>
<name>A0A8S9QJA7_BRACR</name>
<dbReference type="Pfam" id="PF07279">
    <property type="entry name" value="DUF1442"/>
    <property type="match status" value="2"/>
</dbReference>
<proteinExistence type="predicted"/>
<reference evidence="1" key="1">
    <citation type="submission" date="2019-12" db="EMBL/GenBank/DDBJ databases">
        <title>Genome sequencing and annotation of Brassica cretica.</title>
        <authorList>
            <person name="Studholme D.J."/>
            <person name="Sarris P."/>
        </authorList>
    </citation>
    <scope>NUCLEOTIDE SEQUENCE</scope>
    <source>
        <strain evidence="1">PFS-109/04</strain>
        <tissue evidence="1">Leaf</tissue>
    </source>
</reference>
<gene>
    <name evidence="1" type="ORF">F2Q69_00013999</name>
</gene>
<dbReference type="Proteomes" id="UP000712600">
    <property type="component" value="Unassembled WGS sequence"/>
</dbReference>
<evidence type="ECO:0000313" key="1">
    <source>
        <dbReference type="EMBL" id="KAF3552894.1"/>
    </source>
</evidence>
<dbReference type="PANTHER" id="PTHR33593:SF22">
    <property type="entry name" value="(RAPE) HYPOTHETICAL PROTEIN"/>
    <property type="match status" value="1"/>
</dbReference>
<dbReference type="AlphaFoldDB" id="A0A8S9QJA7"/>